<dbReference type="Proteomes" id="UP001139125">
    <property type="component" value="Unassembled WGS sequence"/>
</dbReference>
<evidence type="ECO:0000256" key="1">
    <source>
        <dbReference type="SAM" id="Phobius"/>
    </source>
</evidence>
<evidence type="ECO:0000313" key="3">
    <source>
        <dbReference type="Proteomes" id="UP001139125"/>
    </source>
</evidence>
<dbReference type="RefSeq" id="WP_255132109.1">
    <property type="nucleotide sequence ID" value="NZ_JANDBC010000001.1"/>
</dbReference>
<keyword evidence="1" id="KW-1133">Transmembrane helix</keyword>
<accession>A0A9X2L127</accession>
<proteinExistence type="predicted"/>
<feature type="transmembrane region" description="Helical" evidence="1">
    <location>
        <begin position="40"/>
        <end position="60"/>
    </location>
</feature>
<comment type="caution">
    <text evidence="2">The sequence shown here is derived from an EMBL/GenBank/DDBJ whole genome shotgun (WGS) entry which is preliminary data.</text>
</comment>
<feature type="transmembrane region" description="Helical" evidence="1">
    <location>
        <begin position="120"/>
        <end position="138"/>
    </location>
</feature>
<evidence type="ECO:0000313" key="2">
    <source>
        <dbReference type="EMBL" id="MCP9290223.1"/>
    </source>
</evidence>
<sequence length="187" mass="21449">MAFFTSKRERNLWLCTFCVVSAIYATLGLSSILADIFYNELFGIILFLTCMILIGVILLTQGLQLKPHGFDIGIAIGIFVVYLFMFFRMAIPERSHLIEYSVLAVFIYEALSERRHNGRGLKFTATAAIVMTSLIGIFDESIQIFLPNRVFDPQDMLFNMLAATMAVLSVSGLRWFILWRNRNRQQR</sequence>
<feature type="transmembrane region" description="Helical" evidence="1">
    <location>
        <begin position="97"/>
        <end position="113"/>
    </location>
</feature>
<feature type="transmembrane region" description="Helical" evidence="1">
    <location>
        <begin position="72"/>
        <end position="91"/>
    </location>
</feature>
<keyword evidence="1" id="KW-0812">Transmembrane</keyword>
<dbReference type="NCBIfam" id="NF037970">
    <property type="entry name" value="vanZ_1"/>
    <property type="match status" value="1"/>
</dbReference>
<dbReference type="EMBL" id="JANDBC010000001">
    <property type="protein sequence ID" value="MCP9290223.1"/>
    <property type="molecule type" value="Genomic_DNA"/>
</dbReference>
<gene>
    <name evidence="2" type="ORF">NM125_01360</name>
</gene>
<organism evidence="2 3">
    <name type="scientific">Gracilimonas sediminicola</name>
    <dbReference type="NCBI Taxonomy" id="2952158"/>
    <lineage>
        <taxon>Bacteria</taxon>
        <taxon>Pseudomonadati</taxon>
        <taxon>Balneolota</taxon>
        <taxon>Balneolia</taxon>
        <taxon>Balneolales</taxon>
        <taxon>Balneolaceae</taxon>
        <taxon>Gracilimonas</taxon>
    </lineage>
</organism>
<keyword evidence="3" id="KW-1185">Reference proteome</keyword>
<dbReference type="AlphaFoldDB" id="A0A9X2L127"/>
<protein>
    <submittedName>
        <fullName evidence="2">VanZ family protein</fullName>
    </submittedName>
</protein>
<feature type="transmembrane region" description="Helical" evidence="1">
    <location>
        <begin position="12"/>
        <end position="34"/>
    </location>
</feature>
<feature type="transmembrane region" description="Helical" evidence="1">
    <location>
        <begin position="158"/>
        <end position="177"/>
    </location>
</feature>
<name>A0A9X2L127_9BACT</name>
<keyword evidence="1" id="KW-0472">Membrane</keyword>
<reference evidence="2" key="1">
    <citation type="submission" date="2022-06" db="EMBL/GenBank/DDBJ databases">
        <title>Gracilimonas sp. CAU 1638 isolated from sea sediment.</title>
        <authorList>
            <person name="Kim W."/>
        </authorList>
    </citation>
    <scope>NUCLEOTIDE SEQUENCE</scope>
    <source>
        <strain evidence="2">CAU 1638</strain>
    </source>
</reference>